<evidence type="ECO:0000313" key="2">
    <source>
        <dbReference type="EMBL" id="CAH0053704.1"/>
    </source>
</evidence>
<protein>
    <submittedName>
        <fullName evidence="2">Uncharacterized protein</fullName>
    </submittedName>
</protein>
<proteinExistence type="predicted"/>
<organism evidence="2 3">
    <name type="scientific">Clonostachys solani</name>
    <dbReference type="NCBI Taxonomy" id="160281"/>
    <lineage>
        <taxon>Eukaryota</taxon>
        <taxon>Fungi</taxon>
        <taxon>Dikarya</taxon>
        <taxon>Ascomycota</taxon>
        <taxon>Pezizomycotina</taxon>
        <taxon>Sordariomycetes</taxon>
        <taxon>Hypocreomycetidae</taxon>
        <taxon>Hypocreales</taxon>
        <taxon>Bionectriaceae</taxon>
        <taxon>Clonostachys</taxon>
    </lineage>
</organism>
<feature type="region of interest" description="Disordered" evidence="1">
    <location>
        <begin position="642"/>
        <end position="669"/>
    </location>
</feature>
<dbReference type="EMBL" id="CABFOC020000045">
    <property type="protein sequence ID" value="CAH0053704.1"/>
    <property type="molecule type" value="Genomic_DNA"/>
</dbReference>
<name>A0A9N9ZDQ3_9HYPO</name>
<evidence type="ECO:0000256" key="1">
    <source>
        <dbReference type="SAM" id="MobiDB-lite"/>
    </source>
</evidence>
<gene>
    <name evidence="2" type="ORF">CSOL1703_00005580</name>
</gene>
<dbReference type="AlphaFoldDB" id="A0A9N9ZDQ3"/>
<dbReference type="OrthoDB" id="3945550at2759"/>
<dbReference type="InterPro" id="IPR032675">
    <property type="entry name" value="LRR_dom_sf"/>
</dbReference>
<dbReference type="Gene3D" id="3.80.10.10">
    <property type="entry name" value="Ribonuclease Inhibitor"/>
    <property type="match status" value="1"/>
</dbReference>
<reference evidence="2" key="1">
    <citation type="submission" date="2021-10" db="EMBL/GenBank/DDBJ databases">
        <authorList>
            <person name="Piombo E."/>
        </authorList>
    </citation>
    <scope>NUCLEOTIDE SEQUENCE</scope>
</reference>
<dbReference type="Proteomes" id="UP000775872">
    <property type="component" value="Unassembled WGS sequence"/>
</dbReference>
<comment type="caution">
    <text evidence="2">The sequence shown here is derived from an EMBL/GenBank/DDBJ whole genome shotgun (WGS) entry which is preliminary data.</text>
</comment>
<sequence>MALHRLPHETLQQIACHLADSHRPSLYAFGLASKACYNVASVHLFRQIRLAIHGPEELQRDVNALTETLSRAASFRSVHTLKLQGFLEIERPRNSSEENRNDIDHLGWWKSTLVNEPRINTLLPNTEPVHRGDFVSNDEPVIEPSSEEDKAWAPVVNLINQLSALATLVYDCPNQFPPSLLDTLHRHPRCKLHHLKFRLRTVSSDTVHPYEMALATSPRLYSARLYCTWRDSEGNDDFNHEAMRDLTAGLAPNLKEVTVVKLWPMRSNKHTWRRGRWNGLPGYITDGKMIGSLTSLSLVGTVSLLSPALLKTWAAVTDFNCLRHLALGGEGSGYMADHVNGINGEVMEWIASNCSFAQLKVVRLVLERDANPSNETDYRDSAVSLFTALPPLTELSVTGPLDPTILDAILYRHGQTLEKLNLHSLEDEADIQPDEVNRHEVPMVFTEEHMRQIQAQCPILEELAVPVKRTQSDAAEVEIYKTFAKMESLKSLFLILDCSDWRVTRDSNYGPDPSFDEYDRETWSYDDIKKGHLRVALINSAVDEKLARSIWDIVNQQKSGRQLESLKLWTTGGGSFGNNRREATGLLASLSCSWLVTRLARDDSETINIEELGRLAREAREQKNIEEEVRWKKVKKTSANAEVKKKTTSEEWQANREEGELPSELTESELNADLDTETLRIFRRIWPRQEESKGWRKDWSSFALQT</sequence>
<keyword evidence="3" id="KW-1185">Reference proteome</keyword>
<feature type="compositionally biased region" description="Basic and acidic residues" evidence="1">
    <location>
        <begin position="642"/>
        <end position="659"/>
    </location>
</feature>
<accession>A0A9N9ZDQ3</accession>
<evidence type="ECO:0000313" key="3">
    <source>
        <dbReference type="Proteomes" id="UP000775872"/>
    </source>
</evidence>